<reference evidence="10" key="1">
    <citation type="submission" date="2021-05" db="EMBL/GenBank/DDBJ databases">
        <title>A free-living protist that lacks canonical eukaryotic 1 DNA replication and segregation systems.</title>
        <authorList>
            <person name="Salas-Leiva D.E."/>
            <person name="Tromer E.C."/>
            <person name="Curtis B.A."/>
            <person name="Jerlstrom-Hultqvist J."/>
            <person name="Kolisko M."/>
            <person name="Yi Z."/>
            <person name="Salas-Leiva J.S."/>
            <person name="Gallot-Lavallee L."/>
            <person name="Kops G.J.P.L."/>
            <person name="Archibald J.M."/>
            <person name="Simpson A.G.B."/>
            <person name="Roger A.J."/>
        </authorList>
    </citation>
    <scope>NUCLEOTIDE SEQUENCE</scope>
    <source>
        <strain evidence="10">BICM</strain>
    </source>
</reference>
<protein>
    <submittedName>
        <fullName evidence="10">Protein tyrosine kinase</fullName>
    </submittedName>
</protein>
<dbReference type="OrthoDB" id="7875889at2759"/>
<dbReference type="InterPro" id="IPR001245">
    <property type="entry name" value="Ser-Thr/Tyr_kinase_cat_dom"/>
</dbReference>
<dbReference type="PROSITE" id="PS50297">
    <property type="entry name" value="ANK_REP_REGION"/>
    <property type="match status" value="1"/>
</dbReference>
<dbReference type="InterPro" id="IPR017441">
    <property type="entry name" value="Protein_kinase_ATP_BS"/>
</dbReference>
<feature type="domain" description="Protein kinase" evidence="9">
    <location>
        <begin position="777"/>
        <end position="1032"/>
    </location>
</feature>
<dbReference type="InterPro" id="IPR019775">
    <property type="entry name" value="WD40_repeat_CS"/>
</dbReference>
<dbReference type="InterPro" id="IPR036770">
    <property type="entry name" value="Ankyrin_rpt-contain_sf"/>
</dbReference>
<dbReference type="InterPro" id="IPR000719">
    <property type="entry name" value="Prot_kinase_dom"/>
</dbReference>
<dbReference type="EMBL" id="JAHDYR010000062">
    <property type="protein sequence ID" value="KAG9390876.1"/>
    <property type="molecule type" value="Genomic_DNA"/>
</dbReference>
<accession>A0A8J6BUZ0</accession>
<dbReference type="Gene3D" id="1.10.510.10">
    <property type="entry name" value="Transferase(Phosphotransferase) domain 1"/>
    <property type="match status" value="1"/>
</dbReference>
<dbReference type="Proteomes" id="UP000717585">
    <property type="component" value="Unassembled WGS sequence"/>
</dbReference>
<dbReference type="InterPro" id="IPR015943">
    <property type="entry name" value="WD40/YVTN_repeat-like_dom_sf"/>
</dbReference>
<organism evidence="10 11">
    <name type="scientific">Carpediemonas membranifera</name>
    <dbReference type="NCBI Taxonomy" id="201153"/>
    <lineage>
        <taxon>Eukaryota</taxon>
        <taxon>Metamonada</taxon>
        <taxon>Carpediemonas-like organisms</taxon>
        <taxon>Carpediemonas</taxon>
    </lineage>
</organism>
<evidence type="ECO:0000256" key="5">
    <source>
        <dbReference type="ARBA" id="ARBA00022840"/>
    </source>
</evidence>
<dbReference type="InterPro" id="IPR036322">
    <property type="entry name" value="WD40_repeat_dom_sf"/>
</dbReference>
<dbReference type="Pfam" id="PF12796">
    <property type="entry name" value="Ank_2"/>
    <property type="match status" value="1"/>
</dbReference>
<keyword evidence="2 7" id="KW-0853">WD repeat</keyword>
<evidence type="ECO:0000256" key="2">
    <source>
        <dbReference type="ARBA" id="ARBA00022574"/>
    </source>
</evidence>
<proteinExistence type="predicted"/>
<dbReference type="PANTHER" id="PTHR22847">
    <property type="entry name" value="WD40 REPEAT PROTEIN"/>
    <property type="match status" value="1"/>
</dbReference>
<evidence type="ECO:0000259" key="9">
    <source>
        <dbReference type="PROSITE" id="PS50011"/>
    </source>
</evidence>
<dbReference type="PROSITE" id="PS00678">
    <property type="entry name" value="WD_REPEATS_1"/>
    <property type="match status" value="2"/>
</dbReference>
<keyword evidence="4 8" id="KW-0547">Nucleotide-binding</keyword>
<evidence type="ECO:0000256" key="6">
    <source>
        <dbReference type="PROSITE-ProRule" id="PRU00023"/>
    </source>
</evidence>
<dbReference type="PROSITE" id="PS00107">
    <property type="entry name" value="PROTEIN_KINASE_ATP"/>
    <property type="match status" value="1"/>
</dbReference>
<dbReference type="InterPro" id="IPR008271">
    <property type="entry name" value="Ser/Thr_kinase_AS"/>
</dbReference>
<dbReference type="SMART" id="SM00220">
    <property type="entry name" value="S_TKc"/>
    <property type="match status" value="1"/>
</dbReference>
<dbReference type="Pfam" id="PF07714">
    <property type="entry name" value="PK_Tyr_Ser-Thr"/>
    <property type="match status" value="1"/>
</dbReference>
<feature type="repeat" description="WD" evidence="7">
    <location>
        <begin position="97"/>
        <end position="138"/>
    </location>
</feature>
<feature type="repeat" description="ANK" evidence="6">
    <location>
        <begin position="698"/>
        <end position="731"/>
    </location>
</feature>
<evidence type="ECO:0000256" key="1">
    <source>
        <dbReference type="ARBA" id="ARBA00022527"/>
    </source>
</evidence>
<evidence type="ECO:0000313" key="11">
    <source>
        <dbReference type="Proteomes" id="UP000717585"/>
    </source>
</evidence>
<dbReference type="GO" id="GO:0004674">
    <property type="term" value="F:protein serine/threonine kinase activity"/>
    <property type="evidence" value="ECO:0007669"/>
    <property type="project" value="UniProtKB-KW"/>
</dbReference>
<sequence length="1080" mass="117151">MGLDNPPREFSMSLTQPDVTILLRQHNLVSDKPNSEVDALLAVWNATVASEGECIHTLSGHTQTVTSVAVLSDSTMVTGSTDGTARLWDTAGECKMVLSCNAPVNCLSVSPDGEVIASAGADHAIKLWDSETGKRIKTLKGHTDDVTSIAFTSDSESLISGSWDQTAKVWWELWDCEQTITTMKGHTDTIECVAVSPDGNIVVSGSRDHTVKVWNVSEDKLERTLDGQSGFITSLAFSADGRLLASGSSASSIRIWDTRTWQCNDSIEEHSGSIHSLAFGPNSTTLAFVAGTNTIKLCNIGGGWHFKTLAGHTDVVRNISFSPDGSTLLSGSTDMTAKLWFLKKSPRVTAELDKVCSRTAADADICLPSDDSPVFLADLTRILIHILATGMPDFFEMKLTHPACTVTLGPGGFTSTRSHADVDKLLAQTNRWPAVQAMVSVNQINDALYIEADLALVESLLAAGPHDGQHEEWLLEMKTDLDRLWPVQALPRDPMPALRDRVKEALQRSDLLHEHIKQGNSFQLTSKTLLRSGKFGPVVLNCLDQQGRSPLYSAFVHDQPQIFALLLKAGCLIDDAFPDGHPLLAVVTKPAMLDAMLATKVDVNVVSRNTTALVAAIQGAQWDSAMKLLFHHADPLLPPIGANALQATQMSEDPLMAGVIRAGINSILARRLRNAIKKGDTSMVKRLLTLGVSANVVEGRKPLLFAAVKGGNFEIVSLLLKHGADRSATHKGKTAAEAIKHDGHIQYLLIQNQETPTAHLKSDKNDDITTPVDSISFTKTDRIGEGDTATVYRGSYSGGECAVKVVALSNLNAVQAARLQNEIFVHKQLRHFNIVALYALEQGDKEIKIALELASELLSALLLSKAGLSWDTRLKFAREIATAMAYIASEGYEHRDLKAANILIVNNSAKVADFGLAASIDDKVKDIEGSWPWMAPERFEGIGGEKADVYAYGITLWEIAARDIPYRHEHLDLDAIRVHVRSGYRPAVPVGTPTAIGKLICRCLALDPHDRPTFAEVVESLPDSLSPDSPMYAESSVRNVEVGTFAGASIPWTTITNDKRAAMLTATYRRNEPESVQPLH</sequence>
<dbReference type="PROSITE" id="PS50011">
    <property type="entry name" value="PROTEIN_KINASE_DOM"/>
    <property type="match status" value="1"/>
</dbReference>
<dbReference type="Gene3D" id="3.30.200.20">
    <property type="entry name" value="Phosphorylase Kinase, domain 1"/>
    <property type="match status" value="1"/>
</dbReference>
<dbReference type="PRINTS" id="PR00320">
    <property type="entry name" value="GPROTEINBRPT"/>
</dbReference>
<feature type="repeat" description="WD" evidence="7">
    <location>
        <begin position="183"/>
        <end position="224"/>
    </location>
</feature>
<evidence type="ECO:0000256" key="4">
    <source>
        <dbReference type="ARBA" id="ARBA00022741"/>
    </source>
</evidence>
<dbReference type="SUPFAM" id="SSF48403">
    <property type="entry name" value="Ankyrin repeat"/>
    <property type="match status" value="1"/>
</dbReference>
<dbReference type="Pfam" id="PF00400">
    <property type="entry name" value="WD40"/>
    <property type="match status" value="7"/>
</dbReference>
<feature type="repeat" description="WD" evidence="7">
    <location>
        <begin position="58"/>
        <end position="89"/>
    </location>
</feature>
<keyword evidence="6" id="KW-0040">ANK repeat</keyword>
<dbReference type="InterPro" id="IPR011009">
    <property type="entry name" value="Kinase-like_dom_sf"/>
</dbReference>
<evidence type="ECO:0000256" key="3">
    <source>
        <dbReference type="ARBA" id="ARBA00022737"/>
    </source>
</evidence>
<feature type="repeat" description="WD" evidence="7">
    <location>
        <begin position="139"/>
        <end position="170"/>
    </location>
</feature>
<keyword evidence="11" id="KW-1185">Reference proteome</keyword>
<keyword evidence="3" id="KW-0677">Repeat</keyword>
<evidence type="ECO:0000256" key="8">
    <source>
        <dbReference type="PROSITE-ProRule" id="PRU10141"/>
    </source>
</evidence>
<dbReference type="InterPro" id="IPR001680">
    <property type="entry name" value="WD40_rpt"/>
</dbReference>
<dbReference type="PANTHER" id="PTHR22847:SF637">
    <property type="entry name" value="WD REPEAT DOMAIN 5B"/>
    <property type="match status" value="1"/>
</dbReference>
<keyword evidence="10" id="KW-0808">Transferase</keyword>
<evidence type="ECO:0000313" key="10">
    <source>
        <dbReference type="EMBL" id="KAG9390876.1"/>
    </source>
</evidence>
<dbReference type="Gene3D" id="2.130.10.10">
    <property type="entry name" value="YVTN repeat-like/Quinoprotein amine dehydrogenase"/>
    <property type="match status" value="3"/>
</dbReference>
<dbReference type="SMART" id="SM00248">
    <property type="entry name" value="ANK"/>
    <property type="match status" value="4"/>
</dbReference>
<dbReference type="InterPro" id="IPR020472">
    <property type="entry name" value="WD40_PAC1"/>
</dbReference>
<feature type="repeat" description="WD" evidence="7">
    <location>
        <begin position="225"/>
        <end position="266"/>
    </location>
</feature>
<dbReference type="PROSITE" id="PS50294">
    <property type="entry name" value="WD_REPEATS_REGION"/>
    <property type="match status" value="6"/>
</dbReference>
<dbReference type="GO" id="GO:0005524">
    <property type="term" value="F:ATP binding"/>
    <property type="evidence" value="ECO:0007669"/>
    <property type="project" value="UniProtKB-UniRule"/>
</dbReference>
<evidence type="ECO:0000256" key="7">
    <source>
        <dbReference type="PROSITE-ProRule" id="PRU00221"/>
    </source>
</evidence>
<dbReference type="CDD" id="cd00200">
    <property type="entry name" value="WD40"/>
    <property type="match status" value="1"/>
</dbReference>
<gene>
    <name evidence="10" type="ORF">J8273_7141</name>
</gene>
<feature type="binding site" evidence="8">
    <location>
        <position position="804"/>
    </location>
    <ligand>
        <name>ATP</name>
        <dbReference type="ChEBI" id="CHEBI:30616"/>
    </ligand>
</feature>
<name>A0A8J6BUZ0_9EUKA</name>
<dbReference type="SUPFAM" id="SSF50978">
    <property type="entry name" value="WD40 repeat-like"/>
    <property type="match status" value="2"/>
</dbReference>
<keyword evidence="10" id="KW-0418">Kinase</keyword>
<dbReference type="GO" id="GO:1990234">
    <property type="term" value="C:transferase complex"/>
    <property type="evidence" value="ECO:0007669"/>
    <property type="project" value="UniProtKB-ARBA"/>
</dbReference>
<dbReference type="PROSITE" id="PS00108">
    <property type="entry name" value="PROTEIN_KINASE_ST"/>
    <property type="match status" value="1"/>
</dbReference>
<keyword evidence="5 8" id="KW-0067">ATP-binding</keyword>
<dbReference type="PROSITE" id="PS50088">
    <property type="entry name" value="ANK_REPEAT"/>
    <property type="match status" value="1"/>
</dbReference>
<dbReference type="AlphaFoldDB" id="A0A8J6BUZ0"/>
<comment type="caution">
    <text evidence="10">The sequence shown here is derived from an EMBL/GenBank/DDBJ whole genome shotgun (WGS) entry which is preliminary data.</text>
</comment>
<keyword evidence="1" id="KW-0723">Serine/threonine-protein kinase</keyword>
<dbReference type="Gene3D" id="1.25.40.20">
    <property type="entry name" value="Ankyrin repeat-containing domain"/>
    <property type="match status" value="2"/>
</dbReference>
<dbReference type="SUPFAM" id="SSF56112">
    <property type="entry name" value="Protein kinase-like (PK-like)"/>
    <property type="match status" value="1"/>
</dbReference>
<feature type="repeat" description="WD" evidence="7">
    <location>
        <begin position="309"/>
        <end position="350"/>
    </location>
</feature>
<dbReference type="PROSITE" id="PS50082">
    <property type="entry name" value="WD_REPEATS_2"/>
    <property type="match status" value="6"/>
</dbReference>
<dbReference type="SMART" id="SM00320">
    <property type="entry name" value="WD40"/>
    <property type="match status" value="7"/>
</dbReference>
<dbReference type="InterPro" id="IPR002110">
    <property type="entry name" value="Ankyrin_rpt"/>
</dbReference>